<gene>
    <name evidence="2" type="ORF">AC477_00730</name>
</gene>
<keyword evidence="1" id="KW-0472">Membrane</keyword>
<dbReference type="EMBL" id="LFWU01000013">
    <property type="protein sequence ID" value="KON34114.1"/>
    <property type="molecule type" value="Genomic_DNA"/>
</dbReference>
<feature type="transmembrane region" description="Helical" evidence="1">
    <location>
        <begin position="136"/>
        <end position="157"/>
    </location>
</feature>
<feature type="transmembrane region" description="Helical" evidence="1">
    <location>
        <begin position="12"/>
        <end position="35"/>
    </location>
</feature>
<organism evidence="2 3">
    <name type="scientific">miscellaneous Crenarchaeota group-1 archaeon SG8-32-1</name>
    <dbReference type="NCBI Taxonomy" id="1685124"/>
    <lineage>
        <taxon>Archaea</taxon>
        <taxon>Candidatus Bathyarchaeota</taxon>
        <taxon>MCG-1</taxon>
    </lineage>
</organism>
<dbReference type="Proteomes" id="UP000037237">
    <property type="component" value="Unassembled WGS sequence"/>
</dbReference>
<feature type="transmembrane region" description="Helical" evidence="1">
    <location>
        <begin position="291"/>
        <end position="314"/>
    </location>
</feature>
<feature type="transmembrane region" description="Helical" evidence="1">
    <location>
        <begin position="320"/>
        <end position="340"/>
    </location>
</feature>
<keyword evidence="1" id="KW-1133">Transmembrane helix</keyword>
<reference evidence="2 3" key="1">
    <citation type="submission" date="2015-06" db="EMBL/GenBank/DDBJ databases">
        <title>New insights into the roles of widespread benthic archaea in carbon and nitrogen cycling.</title>
        <authorList>
            <person name="Lazar C.S."/>
            <person name="Baker B.J."/>
            <person name="Seitz K.W."/>
            <person name="Hyde A.S."/>
            <person name="Dick G.J."/>
            <person name="Hinrichs K.-U."/>
            <person name="Teske A.P."/>
        </authorList>
    </citation>
    <scope>NUCLEOTIDE SEQUENCE [LARGE SCALE GENOMIC DNA]</scope>
    <source>
        <strain evidence="2">SG8-32-1</strain>
    </source>
</reference>
<accession>A0A0M0C069</accession>
<evidence type="ECO:0000256" key="1">
    <source>
        <dbReference type="SAM" id="Phobius"/>
    </source>
</evidence>
<evidence type="ECO:0000313" key="3">
    <source>
        <dbReference type="Proteomes" id="UP000037237"/>
    </source>
</evidence>
<keyword evidence="1" id="KW-0812">Transmembrane</keyword>
<feature type="transmembrane region" description="Helical" evidence="1">
    <location>
        <begin position="113"/>
        <end position="130"/>
    </location>
</feature>
<sequence length="769" mass="88011">MQKPTLSTFEMVFVLIASSILFILIFYEMSTAGILPGNDPAVHLGKSATIVINQRVSYSAVPWYPPLFHTIVAELQILAGTLDVFASAFILKLLISTLYVLMLLSSYLICRKLFGTGVAVVSAVFIILSLPLIEMIFWGGYANFLGLAYIAFIFYIISKEFHDVKKMFLLFLAAFTIVMSHQLATFVFVLLFVPIFIINSLSGSKRKTLVYLSVIVGGGLAIFVWYAQMFIEYSNMIVEHLFFAMAENIYNIPEVGLDALIRNNFGETLFLGFAAIPITIFWLKKKQNIKAIILLVAWLVIPFILSQSYLFGLYLPYIRFVYFLATPIAILTAIMTYSLTKTPEILEKMVKKIKNKKTIIMATKFLALVLVAVLFVLQASYFVERTASFPDFYERATIQSYHAGAWIKEHSPSEGIVVSSRSPGSWLNIFSDQHTLEETNPLYSRNPIAESVVYSFYEAENGRTLIREYKQSNPKAGQEVYTQVYNIWKTGISLPNDQANLIYVDIYGRWIIIPLNTTEITVYWKTQTENEAQLVTEYKHELFTVTKIATLLSNSSIINVNWVVQTHKTLSNVKLTLTHNMNPIFKYQEALAPGILHWQNTWDNVTYINENGHWAVIETSFDNLQGETIAYFAPENHILTVIEFNDPADWLTFGALENRFMDILRVRYELGYINTGETQEISYSILLCTSDFSDLKRYDAPELMQKYEQTTQTAIHERDFLSYIEEYDIKFVVIDTEKLSEQLFQIAVPSPDLDRIYDTGRILTYITKR</sequence>
<feature type="transmembrane region" description="Helical" evidence="1">
    <location>
        <begin position="77"/>
        <end position="101"/>
    </location>
</feature>
<feature type="transmembrane region" description="Helical" evidence="1">
    <location>
        <begin position="209"/>
        <end position="227"/>
    </location>
</feature>
<feature type="transmembrane region" description="Helical" evidence="1">
    <location>
        <begin position="361"/>
        <end position="383"/>
    </location>
</feature>
<evidence type="ECO:0008006" key="4">
    <source>
        <dbReference type="Google" id="ProtNLM"/>
    </source>
</evidence>
<protein>
    <recommendedName>
        <fullName evidence="4">Glycosyltransferase RgtA/B/C/D-like domain-containing protein</fullName>
    </recommendedName>
</protein>
<name>A0A0M0C069_9ARCH</name>
<feature type="transmembrane region" description="Helical" evidence="1">
    <location>
        <begin position="169"/>
        <end position="197"/>
    </location>
</feature>
<evidence type="ECO:0000313" key="2">
    <source>
        <dbReference type="EMBL" id="KON34114.1"/>
    </source>
</evidence>
<proteinExistence type="predicted"/>
<dbReference type="AlphaFoldDB" id="A0A0M0C069"/>
<comment type="caution">
    <text evidence="2">The sequence shown here is derived from an EMBL/GenBank/DDBJ whole genome shotgun (WGS) entry which is preliminary data.</text>
</comment>